<dbReference type="EMBL" id="GGEC01072317">
    <property type="protein sequence ID" value="MBX52801.1"/>
    <property type="molecule type" value="Transcribed_RNA"/>
</dbReference>
<proteinExistence type="predicted"/>
<reference evidence="1" key="1">
    <citation type="submission" date="2018-02" db="EMBL/GenBank/DDBJ databases">
        <title>Rhizophora mucronata_Transcriptome.</title>
        <authorList>
            <person name="Meera S.P."/>
            <person name="Sreeshan A."/>
            <person name="Augustine A."/>
        </authorList>
    </citation>
    <scope>NUCLEOTIDE SEQUENCE</scope>
    <source>
        <tissue evidence="1">Leaf</tissue>
    </source>
</reference>
<name>A0A2P2PDT2_RHIMU</name>
<organism evidence="1">
    <name type="scientific">Rhizophora mucronata</name>
    <name type="common">Asiatic mangrove</name>
    <dbReference type="NCBI Taxonomy" id="61149"/>
    <lineage>
        <taxon>Eukaryota</taxon>
        <taxon>Viridiplantae</taxon>
        <taxon>Streptophyta</taxon>
        <taxon>Embryophyta</taxon>
        <taxon>Tracheophyta</taxon>
        <taxon>Spermatophyta</taxon>
        <taxon>Magnoliopsida</taxon>
        <taxon>eudicotyledons</taxon>
        <taxon>Gunneridae</taxon>
        <taxon>Pentapetalae</taxon>
        <taxon>rosids</taxon>
        <taxon>fabids</taxon>
        <taxon>Malpighiales</taxon>
        <taxon>Rhizophoraceae</taxon>
        <taxon>Rhizophora</taxon>
    </lineage>
</organism>
<dbReference type="AlphaFoldDB" id="A0A2P2PDT2"/>
<evidence type="ECO:0000313" key="1">
    <source>
        <dbReference type="EMBL" id="MBX52801.1"/>
    </source>
</evidence>
<accession>A0A2P2PDT2</accession>
<protein>
    <submittedName>
        <fullName evidence="1">Zinc finger CCHC-type and RNA-binding motif-containing protein 1</fullName>
    </submittedName>
</protein>
<sequence>MKPLHFLVFVKNYLVMCSCIFPIPSL</sequence>